<keyword evidence="6" id="KW-1185">Reference proteome</keyword>
<accession>A0A813Z4E9</accession>
<dbReference type="EMBL" id="CAJNOK010007162">
    <property type="protein sequence ID" value="CAF1026218.1"/>
    <property type="molecule type" value="Genomic_DNA"/>
</dbReference>
<reference evidence="2" key="1">
    <citation type="submission" date="2021-02" db="EMBL/GenBank/DDBJ databases">
        <authorList>
            <person name="Nowell W R."/>
        </authorList>
    </citation>
    <scope>NUCLEOTIDE SEQUENCE</scope>
</reference>
<feature type="transmembrane region" description="Helical" evidence="1">
    <location>
        <begin position="89"/>
        <end position="110"/>
    </location>
</feature>
<dbReference type="AlphaFoldDB" id="A0A813Z4E9"/>
<dbReference type="EMBL" id="CAJNOQ010001413">
    <property type="protein sequence ID" value="CAF0893277.1"/>
    <property type="molecule type" value="Genomic_DNA"/>
</dbReference>
<dbReference type="Proteomes" id="UP000682733">
    <property type="component" value="Unassembled WGS sequence"/>
</dbReference>
<evidence type="ECO:0000313" key="6">
    <source>
        <dbReference type="Proteomes" id="UP000663829"/>
    </source>
</evidence>
<dbReference type="EMBL" id="CAJOBA010007173">
    <property type="protein sequence ID" value="CAF3794692.1"/>
    <property type="molecule type" value="Genomic_DNA"/>
</dbReference>
<organism evidence="2 6">
    <name type="scientific">Didymodactylos carnosus</name>
    <dbReference type="NCBI Taxonomy" id="1234261"/>
    <lineage>
        <taxon>Eukaryota</taxon>
        <taxon>Metazoa</taxon>
        <taxon>Spiralia</taxon>
        <taxon>Gnathifera</taxon>
        <taxon>Rotifera</taxon>
        <taxon>Eurotatoria</taxon>
        <taxon>Bdelloidea</taxon>
        <taxon>Philodinida</taxon>
        <taxon>Philodinidae</taxon>
        <taxon>Didymodactylos</taxon>
    </lineage>
</organism>
<evidence type="ECO:0000313" key="4">
    <source>
        <dbReference type="EMBL" id="CAF3677142.1"/>
    </source>
</evidence>
<evidence type="ECO:0000313" key="5">
    <source>
        <dbReference type="EMBL" id="CAF3794692.1"/>
    </source>
</evidence>
<keyword evidence="1" id="KW-0472">Membrane</keyword>
<dbReference type="Proteomes" id="UP000677228">
    <property type="component" value="Unassembled WGS sequence"/>
</dbReference>
<evidence type="ECO:0000256" key="1">
    <source>
        <dbReference type="SAM" id="Phobius"/>
    </source>
</evidence>
<evidence type="ECO:0000313" key="3">
    <source>
        <dbReference type="EMBL" id="CAF1026218.1"/>
    </source>
</evidence>
<dbReference type="Proteomes" id="UP000663829">
    <property type="component" value="Unassembled WGS sequence"/>
</dbReference>
<keyword evidence="1" id="KW-0812">Transmembrane</keyword>
<sequence>MRRPDPYLIAMIVIGALILIAIGLATYATWYKSQIILLISGFVLIAIFILTLVFGIVRIVRSADSRSKPPSTTIKEGEKRDHYVLAEDVAKLVIELLSILFGILASFLLYRCIRADEYAEVSTISPSA</sequence>
<name>A0A813Z4E9_9BILA</name>
<feature type="transmembrane region" description="Helical" evidence="1">
    <location>
        <begin position="7"/>
        <end position="29"/>
    </location>
</feature>
<dbReference type="Proteomes" id="UP000681722">
    <property type="component" value="Unassembled WGS sequence"/>
</dbReference>
<evidence type="ECO:0000313" key="2">
    <source>
        <dbReference type="EMBL" id="CAF0893277.1"/>
    </source>
</evidence>
<proteinExistence type="predicted"/>
<protein>
    <submittedName>
        <fullName evidence="2">Uncharacterized protein</fullName>
    </submittedName>
</protein>
<dbReference type="OrthoDB" id="10052170at2759"/>
<gene>
    <name evidence="2" type="ORF">GPM918_LOCUS8239</name>
    <name evidence="3" type="ORF">OVA965_LOCUS15758</name>
    <name evidence="4" type="ORF">SRO942_LOCUS8239</name>
    <name evidence="5" type="ORF">TMI583_LOCUS15767</name>
</gene>
<feature type="transmembrane region" description="Helical" evidence="1">
    <location>
        <begin position="35"/>
        <end position="60"/>
    </location>
</feature>
<keyword evidence="1" id="KW-1133">Transmembrane helix</keyword>
<comment type="caution">
    <text evidence="2">The sequence shown here is derived from an EMBL/GenBank/DDBJ whole genome shotgun (WGS) entry which is preliminary data.</text>
</comment>
<dbReference type="EMBL" id="CAJOBC010001413">
    <property type="protein sequence ID" value="CAF3677142.1"/>
    <property type="molecule type" value="Genomic_DNA"/>
</dbReference>